<comment type="function">
    <text evidence="1">May play an important role in spermatogenesis and/or testis development.</text>
</comment>
<dbReference type="GO" id="GO:0007283">
    <property type="term" value="P:spermatogenesis"/>
    <property type="evidence" value="ECO:0007669"/>
    <property type="project" value="UniProtKB-KW"/>
</dbReference>
<evidence type="ECO:0000256" key="6">
    <source>
        <dbReference type="ARBA" id="ARBA00022871"/>
    </source>
</evidence>
<feature type="compositionally biased region" description="Polar residues" evidence="7">
    <location>
        <begin position="72"/>
        <end position="85"/>
    </location>
</feature>
<evidence type="ECO:0000313" key="8">
    <source>
        <dbReference type="EMBL" id="CAH1100557.1"/>
    </source>
</evidence>
<dbReference type="OrthoDB" id="5593200at2759"/>
<keyword evidence="5" id="KW-0221">Differentiation</keyword>
<organism evidence="8 9">
    <name type="scientific">Psylliodes chrysocephalus</name>
    <dbReference type="NCBI Taxonomy" id="3402493"/>
    <lineage>
        <taxon>Eukaryota</taxon>
        <taxon>Metazoa</taxon>
        <taxon>Ecdysozoa</taxon>
        <taxon>Arthropoda</taxon>
        <taxon>Hexapoda</taxon>
        <taxon>Insecta</taxon>
        <taxon>Pterygota</taxon>
        <taxon>Neoptera</taxon>
        <taxon>Endopterygota</taxon>
        <taxon>Coleoptera</taxon>
        <taxon>Polyphaga</taxon>
        <taxon>Cucujiformia</taxon>
        <taxon>Chrysomeloidea</taxon>
        <taxon>Chrysomelidae</taxon>
        <taxon>Galerucinae</taxon>
        <taxon>Alticini</taxon>
        <taxon>Psylliodes</taxon>
    </lineage>
</organism>
<keyword evidence="4" id="KW-0597">Phosphoprotein</keyword>
<feature type="region of interest" description="Disordered" evidence="7">
    <location>
        <begin position="46"/>
        <end position="90"/>
    </location>
</feature>
<name>A0A9P0CBM2_9CUCU</name>
<evidence type="ECO:0000256" key="1">
    <source>
        <dbReference type="ARBA" id="ARBA00002540"/>
    </source>
</evidence>
<dbReference type="InterPro" id="IPR009685">
    <property type="entry name" value="MEA1"/>
</dbReference>
<dbReference type="GO" id="GO:0030154">
    <property type="term" value="P:cell differentiation"/>
    <property type="evidence" value="ECO:0007669"/>
    <property type="project" value="UniProtKB-KW"/>
</dbReference>
<evidence type="ECO:0000256" key="2">
    <source>
        <dbReference type="ARBA" id="ARBA00022245"/>
    </source>
</evidence>
<evidence type="ECO:0000256" key="7">
    <source>
        <dbReference type="SAM" id="MobiDB-lite"/>
    </source>
</evidence>
<dbReference type="AlphaFoldDB" id="A0A9P0CBM2"/>
<dbReference type="PANTHER" id="PTHR17005">
    <property type="entry name" value="MALE-ENHANCED ANTIGEN-1"/>
    <property type="match status" value="1"/>
</dbReference>
<accession>A0A9P0CBM2</accession>
<evidence type="ECO:0000256" key="5">
    <source>
        <dbReference type="ARBA" id="ARBA00022782"/>
    </source>
</evidence>
<keyword evidence="3" id="KW-0217">Developmental protein</keyword>
<reference evidence="8" key="1">
    <citation type="submission" date="2022-01" db="EMBL/GenBank/DDBJ databases">
        <authorList>
            <person name="King R."/>
        </authorList>
    </citation>
    <scope>NUCLEOTIDE SEQUENCE</scope>
</reference>
<keyword evidence="9" id="KW-1185">Reference proteome</keyword>
<sequence length="158" mass="17656">MVKTDMGLPDPDNPTEDLRITSETVFGISQDDSDQEVETEDFQIEFAQYQLLPASPVEETNTNSDSDDDEGSATNTTINSESQGISVPPITPMESSIVKEVWDGPAPEVCDIKMDNQRVLEVKQAMLNITLPESAIPDWATNIPEEEWKLQLMKRLKK</sequence>
<keyword evidence="6" id="KW-0744">Spermatogenesis</keyword>
<protein>
    <recommendedName>
        <fullName evidence="2">Male-enhanced antigen 1</fullName>
    </recommendedName>
</protein>
<evidence type="ECO:0000256" key="4">
    <source>
        <dbReference type="ARBA" id="ARBA00022553"/>
    </source>
</evidence>
<evidence type="ECO:0000313" key="9">
    <source>
        <dbReference type="Proteomes" id="UP001153636"/>
    </source>
</evidence>
<proteinExistence type="predicted"/>
<dbReference type="Proteomes" id="UP001153636">
    <property type="component" value="Chromosome 10"/>
</dbReference>
<dbReference type="EMBL" id="OV651822">
    <property type="protein sequence ID" value="CAH1100557.1"/>
    <property type="molecule type" value="Genomic_DNA"/>
</dbReference>
<evidence type="ECO:0000256" key="3">
    <source>
        <dbReference type="ARBA" id="ARBA00022473"/>
    </source>
</evidence>
<gene>
    <name evidence="8" type="ORF">PSYICH_LOCUS1711</name>
</gene>
<dbReference type="Pfam" id="PF06910">
    <property type="entry name" value="MEA1"/>
    <property type="match status" value="1"/>
</dbReference>